<feature type="transmembrane region" description="Helical" evidence="6">
    <location>
        <begin position="564"/>
        <end position="583"/>
    </location>
</feature>
<dbReference type="AlphaFoldDB" id="A0A5D2FGM2"/>
<dbReference type="Gene3D" id="1.20.1250.20">
    <property type="entry name" value="MFS general substrate transporter like domains"/>
    <property type="match status" value="1"/>
</dbReference>
<proteinExistence type="inferred from homology"/>
<dbReference type="InterPro" id="IPR036259">
    <property type="entry name" value="MFS_trans_sf"/>
</dbReference>
<dbReference type="PANTHER" id="PTHR11654">
    <property type="entry name" value="OLIGOPEPTIDE TRANSPORTER-RELATED"/>
    <property type="match status" value="1"/>
</dbReference>
<evidence type="ECO:0000256" key="6">
    <source>
        <dbReference type="SAM" id="Phobius"/>
    </source>
</evidence>
<feature type="transmembrane region" description="Helical" evidence="6">
    <location>
        <begin position="138"/>
        <end position="161"/>
    </location>
</feature>
<dbReference type="PROSITE" id="PS01022">
    <property type="entry name" value="PTR2_1"/>
    <property type="match status" value="1"/>
</dbReference>
<feature type="transmembrane region" description="Helical" evidence="6">
    <location>
        <begin position="186"/>
        <end position="210"/>
    </location>
</feature>
<organism evidence="7 8">
    <name type="scientific">Gossypium darwinii</name>
    <name type="common">Darwin's cotton</name>
    <name type="synonym">Gossypium barbadense var. darwinii</name>
    <dbReference type="NCBI Taxonomy" id="34276"/>
    <lineage>
        <taxon>Eukaryota</taxon>
        <taxon>Viridiplantae</taxon>
        <taxon>Streptophyta</taxon>
        <taxon>Embryophyta</taxon>
        <taxon>Tracheophyta</taxon>
        <taxon>Spermatophyta</taxon>
        <taxon>Magnoliopsida</taxon>
        <taxon>eudicotyledons</taxon>
        <taxon>Gunneridae</taxon>
        <taxon>Pentapetalae</taxon>
        <taxon>rosids</taxon>
        <taxon>malvids</taxon>
        <taxon>Malvales</taxon>
        <taxon>Malvaceae</taxon>
        <taxon>Malvoideae</taxon>
        <taxon>Gossypium</taxon>
    </lineage>
</organism>
<feature type="transmembrane region" description="Helical" evidence="6">
    <location>
        <begin position="222"/>
        <end position="244"/>
    </location>
</feature>
<dbReference type="EMBL" id="CM017695">
    <property type="protein sequence ID" value="TYH04510.1"/>
    <property type="molecule type" value="Genomic_DNA"/>
</dbReference>
<keyword evidence="5 6" id="KW-0472">Membrane</keyword>
<dbReference type="InterPro" id="IPR000109">
    <property type="entry name" value="POT_fam"/>
</dbReference>
<dbReference type="GO" id="GO:0022857">
    <property type="term" value="F:transmembrane transporter activity"/>
    <property type="evidence" value="ECO:0007669"/>
    <property type="project" value="InterPro"/>
</dbReference>
<evidence type="ECO:0000313" key="8">
    <source>
        <dbReference type="Proteomes" id="UP000323506"/>
    </source>
</evidence>
<dbReference type="Proteomes" id="UP000323506">
    <property type="component" value="Chromosome A08"/>
</dbReference>
<keyword evidence="4 6" id="KW-1133">Transmembrane helix</keyword>
<feature type="transmembrane region" description="Helical" evidence="6">
    <location>
        <begin position="443"/>
        <end position="463"/>
    </location>
</feature>
<gene>
    <name evidence="7" type="ORF">ES288_A08G012900v1</name>
</gene>
<protein>
    <submittedName>
        <fullName evidence="7">Uncharacterized protein</fullName>
    </submittedName>
</protein>
<evidence type="ECO:0000256" key="4">
    <source>
        <dbReference type="ARBA" id="ARBA00022989"/>
    </source>
</evidence>
<keyword evidence="8" id="KW-1185">Reference proteome</keyword>
<feature type="transmembrane region" description="Helical" evidence="6">
    <location>
        <begin position="409"/>
        <end position="431"/>
    </location>
</feature>
<dbReference type="Pfam" id="PF00854">
    <property type="entry name" value="PTR2"/>
    <property type="match status" value="1"/>
</dbReference>
<evidence type="ECO:0000256" key="2">
    <source>
        <dbReference type="ARBA" id="ARBA00005982"/>
    </source>
</evidence>
<feature type="transmembrane region" description="Helical" evidence="6">
    <location>
        <begin position="483"/>
        <end position="504"/>
    </location>
</feature>
<evidence type="ECO:0000256" key="3">
    <source>
        <dbReference type="ARBA" id="ARBA00022692"/>
    </source>
</evidence>
<dbReference type="SUPFAM" id="SSF103473">
    <property type="entry name" value="MFS general substrate transporter"/>
    <property type="match status" value="1"/>
</dbReference>
<evidence type="ECO:0000256" key="5">
    <source>
        <dbReference type="ARBA" id="ARBA00023136"/>
    </source>
</evidence>
<feature type="transmembrane region" description="Helical" evidence="6">
    <location>
        <begin position="525"/>
        <end position="544"/>
    </location>
</feature>
<feature type="transmembrane region" description="Helical" evidence="6">
    <location>
        <begin position="250"/>
        <end position="269"/>
    </location>
</feature>
<accession>A0A5D2FGM2</accession>
<evidence type="ECO:0000313" key="7">
    <source>
        <dbReference type="EMBL" id="TYH04510.1"/>
    </source>
</evidence>
<dbReference type="GO" id="GO:0016020">
    <property type="term" value="C:membrane"/>
    <property type="evidence" value="ECO:0007669"/>
    <property type="project" value="UniProtKB-SubCell"/>
</dbReference>
<feature type="transmembrane region" description="Helical" evidence="6">
    <location>
        <begin position="111"/>
        <end position="131"/>
    </location>
</feature>
<feature type="transmembrane region" description="Helical" evidence="6">
    <location>
        <begin position="39"/>
        <end position="56"/>
    </location>
</feature>
<evidence type="ECO:0000256" key="1">
    <source>
        <dbReference type="ARBA" id="ARBA00004141"/>
    </source>
</evidence>
<keyword evidence="3 6" id="KW-0812">Transmembrane</keyword>
<comment type="similarity">
    <text evidence="2">Belongs to the major facilitator superfamily. Proton-dependent oligopeptide transporter (POT/PTR) (TC 2.A.17) family.</text>
</comment>
<dbReference type="InterPro" id="IPR018456">
    <property type="entry name" value="PTR2_symporter_CS"/>
</dbReference>
<sequence length="607" mass="67542">MDGGGEEVSSDGEGQMLPDSARKRGGWATFPFIADTLKHGFRSFLDIYSYWILTLIRHRKKCVINFRTNKQMKKKKTGALIGSSIAVSGWANNLIVYMIEKFHVRSIDATQTFNIVAASTSLLPMVAAILADSFLGCFSVIWISSLISILGIILIALTAMLDPLRAQPCQHGSASCPTPSKVQFCILYSGIALAAVGVAGTRFTIAAIGANQFDNSKDQRVFFNWFAVTLYASMVLGATVIVYIEENVSWVFGYWLCVAVNVIGLVVFLSGKRYYRHIKPQGSPFLSLAHVVVATIVKRKVSLSSRAEDYYHKEDGPREKPVSLPSKSFRFLNHAAAMETEEDSKVNSWRLCSVQQVEDFKNLLRIFPLLSSGVLMCTTLPVISTLTILQTLTLDRRLGPDMKVPAGSMIVFILTSTAINLTLIDRFLFPLWQKMTLRSPMPLHRIGLGHLFNMTGMAVASLVESRRLKLAQTHSVLDHPGSVVPMFVLWLVPQLVLVGLGEAFHYPGQVTLYYQEFPKPLKSTAAAMISVVVGFAYYLSTTVIDLVRRVTTWLPDDINNGRLGNVYLMFAMMQMLNFFYFLFCAKCYKYHSVEGGNKNSDDESSKS</sequence>
<feature type="transmembrane region" description="Helical" evidence="6">
    <location>
        <begin position="77"/>
        <end position="99"/>
    </location>
</feature>
<comment type="subcellular location">
    <subcellularLocation>
        <location evidence="1">Membrane</location>
        <topology evidence="1">Multi-pass membrane protein</topology>
    </subcellularLocation>
</comment>
<dbReference type="GO" id="GO:0006857">
    <property type="term" value="P:oligopeptide transport"/>
    <property type="evidence" value="ECO:0007669"/>
    <property type="project" value="InterPro"/>
</dbReference>
<feature type="transmembrane region" description="Helical" evidence="6">
    <location>
        <begin position="366"/>
        <end position="389"/>
    </location>
</feature>
<reference evidence="7 8" key="1">
    <citation type="submission" date="2019-06" db="EMBL/GenBank/DDBJ databases">
        <title>WGS assembly of Gossypium darwinii.</title>
        <authorList>
            <person name="Chen Z.J."/>
            <person name="Sreedasyam A."/>
            <person name="Ando A."/>
            <person name="Song Q."/>
            <person name="De L."/>
            <person name="Hulse-Kemp A."/>
            <person name="Ding M."/>
            <person name="Ye W."/>
            <person name="Kirkbride R."/>
            <person name="Jenkins J."/>
            <person name="Plott C."/>
            <person name="Lovell J."/>
            <person name="Lin Y.-M."/>
            <person name="Vaughn R."/>
            <person name="Liu B."/>
            <person name="Li W."/>
            <person name="Simpson S."/>
            <person name="Scheffler B."/>
            <person name="Saski C."/>
            <person name="Grover C."/>
            <person name="Hu G."/>
            <person name="Conover J."/>
            <person name="Carlson J."/>
            <person name="Shu S."/>
            <person name="Boston L."/>
            <person name="Williams M."/>
            <person name="Peterson D."/>
            <person name="Mcgee K."/>
            <person name="Jones D."/>
            <person name="Wendel J."/>
            <person name="Stelly D."/>
            <person name="Grimwood J."/>
            <person name="Schmutz J."/>
        </authorList>
    </citation>
    <scope>NUCLEOTIDE SEQUENCE [LARGE SCALE GENOMIC DNA]</scope>
    <source>
        <strain evidence="7">1808015.09</strain>
    </source>
</reference>
<name>A0A5D2FGM2_GOSDA</name>